<organism evidence="2 3">
    <name type="scientific">Chionoecetes opilio</name>
    <name type="common">Atlantic snow crab</name>
    <name type="synonym">Cancer opilio</name>
    <dbReference type="NCBI Taxonomy" id="41210"/>
    <lineage>
        <taxon>Eukaryota</taxon>
        <taxon>Metazoa</taxon>
        <taxon>Ecdysozoa</taxon>
        <taxon>Arthropoda</taxon>
        <taxon>Crustacea</taxon>
        <taxon>Multicrustacea</taxon>
        <taxon>Malacostraca</taxon>
        <taxon>Eumalacostraca</taxon>
        <taxon>Eucarida</taxon>
        <taxon>Decapoda</taxon>
        <taxon>Pleocyemata</taxon>
        <taxon>Brachyura</taxon>
        <taxon>Eubrachyura</taxon>
        <taxon>Majoidea</taxon>
        <taxon>Majidae</taxon>
        <taxon>Chionoecetes</taxon>
    </lineage>
</organism>
<dbReference type="Proteomes" id="UP000770661">
    <property type="component" value="Unassembled WGS sequence"/>
</dbReference>
<keyword evidence="1" id="KW-0812">Transmembrane</keyword>
<evidence type="ECO:0000313" key="3">
    <source>
        <dbReference type="Proteomes" id="UP000770661"/>
    </source>
</evidence>
<name>A0A8J4YBZ3_CHIOP</name>
<reference evidence="2" key="1">
    <citation type="submission" date="2020-07" db="EMBL/GenBank/DDBJ databases">
        <title>The High-quality genome of the commercially important snow crab, Chionoecetes opilio.</title>
        <authorList>
            <person name="Jeong J.-H."/>
            <person name="Ryu S."/>
        </authorList>
    </citation>
    <scope>NUCLEOTIDE SEQUENCE</scope>
    <source>
        <strain evidence="2">MADBK_172401_WGS</strain>
        <tissue evidence="2">Digestive gland</tissue>
    </source>
</reference>
<evidence type="ECO:0000256" key="1">
    <source>
        <dbReference type="SAM" id="Phobius"/>
    </source>
</evidence>
<protein>
    <submittedName>
        <fullName evidence="2">Uncharacterized protein</fullName>
    </submittedName>
</protein>
<keyword evidence="1" id="KW-1133">Transmembrane helix</keyword>
<gene>
    <name evidence="2" type="ORF">GWK47_040730</name>
</gene>
<evidence type="ECO:0000313" key="2">
    <source>
        <dbReference type="EMBL" id="KAG0724372.1"/>
    </source>
</evidence>
<keyword evidence="3" id="KW-1185">Reference proteome</keyword>
<feature type="transmembrane region" description="Helical" evidence="1">
    <location>
        <begin position="43"/>
        <end position="63"/>
    </location>
</feature>
<keyword evidence="1" id="KW-0472">Membrane</keyword>
<proteinExistence type="predicted"/>
<dbReference type="AlphaFoldDB" id="A0A8J4YBZ3"/>
<sequence length="78" mass="9073">MVDSMYSLKLKLIREVKLCCPELKWPLVWSVVRVGNNTFIKEYVLESFLICLLCTVALSAHVWRMSHMFGEDPLIQLS</sequence>
<comment type="caution">
    <text evidence="2">The sequence shown here is derived from an EMBL/GenBank/DDBJ whole genome shotgun (WGS) entry which is preliminary data.</text>
</comment>
<accession>A0A8J4YBZ3</accession>
<dbReference type="EMBL" id="JACEEZ010007013">
    <property type="protein sequence ID" value="KAG0724372.1"/>
    <property type="molecule type" value="Genomic_DNA"/>
</dbReference>